<protein>
    <recommendedName>
        <fullName evidence="2">SAM-dependent methyltransferase</fullName>
    </recommendedName>
</protein>
<evidence type="ECO:0008006" key="2">
    <source>
        <dbReference type="Google" id="ProtNLM"/>
    </source>
</evidence>
<organism evidence="1">
    <name type="scientific">marine sediment metagenome</name>
    <dbReference type="NCBI Taxonomy" id="412755"/>
    <lineage>
        <taxon>unclassified sequences</taxon>
        <taxon>metagenomes</taxon>
        <taxon>ecological metagenomes</taxon>
    </lineage>
</organism>
<comment type="caution">
    <text evidence="1">The sequence shown here is derived from an EMBL/GenBank/DDBJ whole genome shotgun (WGS) entry which is preliminary data.</text>
</comment>
<evidence type="ECO:0000313" key="1">
    <source>
        <dbReference type="EMBL" id="KKL59647.1"/>
    </source>
</evidence>
<gene>
    <name evidence="1" type="ORF">LCGC14_2213250</name>
</gene>
<sequence>MKLEHIAFLGRTFKEYLDMFGLSEDDLKGENVLDCPAGPSSFAAEALAKDFKATACDPCYSLTTDALQEKAQEDLTHVFDAMDAASGNYVWNYYENKEQVISRRKEATELFLGDFEDGLFEERYVEAALSELPFAEGEFTMSLSGHFLFLYEQWLSIDIHLQYIRELLRVSSREVRIYPLVSLEAKPYDYLGYLISTLEDEGIRAEIDAVELEFIKGGGKMLKLTHS</sequence>
<reference evidence="1" key="1">
    <citation type="journal article" date="2015" name="Nature">
        <title>Complex archaea that bridge the gap between prokaryotes and eukaryotes.</title>
        <authorList>
            <person name="Spang A."/>
            <person name="Saw J.H."/>
            <person name="Jorgensen S.L."/>
            <person name="Zaremba-Niedzwiedzka K."/>
            <person name="Martijn J."/>
            <person name="Lind A.E."/>
            <person name="van Eijk R."/>
            <person name="Schleper C."/>
            <person name="Guy L."/>
            <person name="Ettema T.J."/>
        </authorList>
    </citation>
    <scope>NUCLEOTIDE SEQUENCE</scope>
</reference>
<accession>A0A0F9G8Q2</accession>
<dbReference type="EMBL" id="LAZR01029413">
    <property type="protein sequence ID" value="KKL59647.1"/>
    <property type="molecule type" value="Genomic_DNA"/>
</dbReference>
<name>A0A0F9G8Q2_9ZZZZ</name>
<dbReference type="AlphaFoldDB" id="A0A0F9G8Q2"/>
<proteinExistence type="predicted"/>